<protein>
    <submittedName>
        <fullName evidence="2">Uncharacterized protein</fullName>
    </submittedName>
</protein>
<feature type="compositionally biased region" description="Basic and acidic residues" evidence="1">
    <location>
        <begin position="28"/>
        <end position="54"/>
    </location>
</feature>
<proteinExistence type="predicted"/>
<gene>
    <name evidence="2" type="ORF">H0235_006212</name>
</gene>
<sequence length="75" mass="7716">MHSAEAEAEAVAAAEAATGIVKGAYGVEGERRRVDDREGGGQKRTEDGGRRTEDGGGPAWDFGRGSGRACTVHGD</sequence>
<dbReference type="Proteomes" id="UP000600918">
    <property type="component" value="Unassembled WGS sequence"/>
</dbReference>
<organism evidence="2 3">
    <name type="scientific">Vespula pensylvanica</name>
    <name type="common">Western yellow jacket</name>
    <name type="synonym">Wasp</name>
    <dbReference type="NCBI Taxonomy" id="30213"/>
    <lineage>
        <taxon>Eukaryota</taxon>
        <taxon>Metazoa</taxon>
        <taxon>Ecdysozoa</taxon>
        <taxon>Arthropoda</taxon>
        <taxon>Hexapoda</taxon>
        <taxon>Insecta</taxon>
        <taxon>Pterygota</taxon>
        <taxon>Neoptera</taxon>
        <taxon>Endopterygota</taxon>
        <taxon>Hymenoptera</taxon>
        <taxon>Apocrita</taxon>
        <taxon>Aculeata</taxon>
        <taxon>Vespoidea</taxon>
        <taxon>Vespidae</taxon>
        <taxon>Vespinae</taxon>
        <taxon>Vespula</taxon>
    </lineage>
</organism>
<name>A0A834P661_VESPE</name>
<accession>A0A834P661</accession>
<dbReference type="EMBL" id="JACSDY010000004">
    <property type="protein sequence ID" value="KAF7429814.1"/>
    <property type="molecule type" value="Genomic_DNA"/>
</dbReference>
<evidence type="ECO:0000256" key="1">
    <source>
        <dbReference type="SAM" id="MobiDB-lite"/>
    </source>
</evidence>
<feature type="region of interest" description="Disordered" evidence="1">
    <location>
        <begin position="16"/>
        <end position="75"/>
    </location>
</feature>
<comment type="caution">
    <text evidence="2">The sequence shown here is derived from an EMBL/GenBank/DDBJ whole genome shotgun (WGS) entry which is preliminary data.</text>
</comment>
<evidence type="ECO:0000313" key="2">
    <source>
        <dbReference type="EMBL" id="KAF7429814.1"/>
    </source>
</evidence>
<keyword evidence="3" id="KW-1185">Reference proteome</keyword>
<reference evidence="2" key="1">
    <citation type="journal article" date="2020" name="G3 (Bethesda)">
        <title>High-Quality Assemblies for Three Invasive Social Wasps from the &lt;i&gt;Vespula&lt;/i&gt; Genus.</title>
        <authorList>
            <person name="Harrop T.W.R."/>
            <person name="Guhlin J."/>
            <person name="McLaughlin G.M."/>
            <person name="Permina E."/>
            <person name="Stockwell P."/>
            <person name="Gilligan J."/>
            <person name="Le Lec M.F."/>
            <person name="Gruber M.A.M."/>
            <person name="Quinn O."/>
            <person name="Lovegrove M."/>
            <person name="Duncan E.J."/>
            <person name="Remnant E.J."/>
            <person name="Van Eeckhoven J."/>
            <person name="Graham B."/>
            <person name="Knapp R.A."/>
            <person name="Langford K.W."/>
            <person name="Kronenberg Z."/>
            <person name="Press M.O."/>
            <person name="Eacker S.M."/>
            <person name="Wilson-Rankin E.E."/>
            <person name="Purcell J."/>
            <person name="Lester P.J."/>
            <person name="Dearden P.K."/>
        </authorList>
    </citation>
    <scope>NUCLEOTIDE SEQUENCE</scope>
    <source>
        <strain evidence="2">Volc-1</strain>
    </source>
</reference>
<evidence type="ECO:0000313" key="3">
    <source>
        <dbReference type="Proteomes" id="UP000600918"/>
    </source>
</evidence>
<dbReference type="AlphaFoldDB" id="A0A834P661"/>